<dbReference type="EMBL" id="BMAO01008040">
    <property type="protein sequence ID" value="GFR20346.1"/>
    <property type="molecule type" value="Genomic_DNA"/>
</dbReference>
<sequence length="107" mass="12656">MHVARKSFMTKQEEKALCSLKIKKKAPRSWHSNMLCTESTKIGISCQTRHWYMIYSTCQKMTAFMLQRENIFFNDAVSCESQVIPKRDECQMPLQAIRMIADQLFWI</sequence>
<gene>
    <name evidence="1" type="ORF">TNCT_529241</name>
</gene>
<proteinExistence type="predicted"/>
<accession>A0A8X6JW76</accession>
<name>A0A8X6JW76_TRICU</name>
<keyword evidence="2" id="KW-1185">Reference proteome</keyword>
<protein>
    <submittedName>
        <fullName evidence="1">Uncharacterized protein</fullName>
    </submittedName>
</protein>
<dbReference type="AlphaFoldDB" id="A0A8X6JW76"/>
<reference evidence="1" key="1">
    <citation type="submission" date="2020-07" db="EMBL/GenBank/DDBJ databases">
        <title>Multicomponent nature underlies the extraordinary mechanical properties of spider dragline silk.</title>
        <authorList>
            <person name="Kono N."/>
            <person name="Nakamura H."/>
            <person name="Mori M."/>
            <person name="Yoshida Y."/>
            <person name="Ohtoshi R."/>
            <person name="Malay A.D."/>
            <person name="Moran D.A.P."/>
            <person name="Tomita M."/>
            <person name="Numata K."/>
            <person name="Arakawa K."/>
        </authorList>
    </citation>
    <scope>NUCLEOTIDE SEQUENCE</scope>
</reference>
<evidence type="ECO:0000313" key="1">
    <source>
        <dbReference type="EMBL" id="GFR20346.1"/>
    </source>
</evidence>
<evidence type="ECO:0000313" key="2">
    <source>
        <dbReference type="Proteomes" id="UP000887116"/>
    </source>
</evidence>
<organism evidence="1 2">
    <name type="scientific">Trichonephila clavata</name>
    <name type="common">Joro spider</name>
    <name type="synonym">Nephila clavata</name>
    <dbReference type="NCBI Taxonomy" id="2740835"/>
    <lineage>
        <taxon>Eukaryota</taxon>
        <taxon>Metazoa</taxon>
        <taxon>Ecdysozoa</taxon>
        <taxon>Arthropoda</taxon>
        <taxon>Chelicerata</taxon>
        <taxon>Arachnida</taxon>
        <taxon>Araneae</taxon>
        <taxon>Araneomorphae</taxon>
        <taxon>Entelegynae</taxon>
        <taxon>Araneoidea</taxon>
        <taxon>Nephilidae</taxon>
        <taxon>Trichonephila</taxon>
    </lineage>
</organism>
<dbReference type="Proteomes" id="UP000887116">
    <property type="component" value="Unassembled WGS sequence"/>
</dbReference>
<comment type="caution">
    <text evidence="1">The sequence shown here is derived from an EMBL/GenBank/DDBJ whole genome shotgun (WGS) entry which is preliminary data.</text>
</comment>